<dbReference type="EMBL" id="BPQR01000022">
    <property type="protein sequence ID" value="GJE06038.1"/>
    <property type="molecule type" value="Genomic_DNA"/>
</dbReference>
<keyword evidence="1" id="KW-0472">Membrane</keyword>
<sequence>MSKKSARLQSEWAPNPRRKRRVRPYVRKAADRMMIAICIGLPLAVLFLQYFKHLMK</sequence>
<evidence type="ECO:0000313" key="2">
    <source>
        <dbReference type="EMBL" id="GJE06038.1"/>
    </source>
</evidence>
<gene>
    <name evidence="2" type="ORF">AOPFMNJM_1344</name>
</gene>
<name>A0ABQ4SVZ1_9HYPH</name>
<keyword evidence="1" id="KW-0812">Transmembrane</keyword>
<evidence type="ECO:0008006" key="4">
    <source>
        <dbReference type="Google" id="ProtNLM"/>
    </source>
</evidence>
<dbReference type="Proteomes" id="UP001055102">
    <property type="component" value="Unassembled WGS sequence"/>
</dbReference>
<organism evidence="2 3">
    <name type="scientific">Methylobacterium jeotgali</name>
    <dbReference type="NCBI Taxonomy" id="381630"/>
    <lineage>
        <taxon>Bacteria</taxon>
        <taxon>Pseudomonadati</taxon>
        <taxon>Pseudomonadota</taxon>
        <taxon>Alphaproteobacteria</taxon>
        <taxon>Hyphomicrobiales</taxon>
        <taxon>Methylobacteriaceae</taxon>
        <taxon>Methylobacterium</taxon>
    </lineage>
</organism>
<reference evidence="2" key="1">
    <citation type="journal article" date="2021" name="Front. Microbiol.">
        <title>Comprehensive Comparative Genomics and Phenotyping of Methylobacterium Species.</title>
        <authorList>
            <person name="Alessa O."/>
            <person name="Ogura Y."/>
            <person name="Fujitani Y."/>
            <person name="Takami H."/>
            <person name="Hayashi T."/>
            <person name="Sahin N."/>
            <person name="Tani A."/>
        </authorList>
    </citation>
    <scope>NUCLEOTIDE SEQUENCE</scope>
    <source>
        <strain evidence="2">LMG 23639</strain>
    </source>
</reference>
<feature type="transmembrane region" description="Helical" evidence="1">
    <location>
        <begin position="29"/>
        <end position="51"/>
    </location>
</feature>
<accession>A0ABQ4SVZ1</accession>
<proteinExistence type="predicted"/>
<reference evidence="2" key="2">
    <citation type="submission" date="2021-08" db="EMBL/GenBank/DDBJ databases">
        <authorList>
            <person name="Tani A."/>
            <person name="Ola A."/>
            <person name="Ogura Y."/>
            <person name="Katsura K."/>
            <person name="Hayashi T."/>
        </authorList>
    </citation>
    <scope>NUCLEOTIDE SEQUENCE</scope>
    <source>
        <strain evidence="2">LMG 23639</strain>
    </source>
</reference>
<evidence type="ECO:0000256" key="1">
    <source>
        <dbReference type="SAM" id="Phobius"/>
    </source>
</evidence>
<keyword evidence="3" id="KW-1185">Reference proteome</keyword>
<comment type="caution">
    <text evidence="2">The sequence shown here is derived from an EMBL/GenBank/DDBJ whole genome shotgun (WGS) entry which is preliminary data.</text>
</comment>
<keyword evidence="1" id="KW-1133">Transmembrane helix</keyword>
<protein>
    <recommendedName>
        <fullName evidence="4">Peptide ABC transporter permease</fullName>
    </recommendedName>
</protein>
<evidence type="ECO:0000313" key="3">
    <source>
        <dbReference type="Proteomes" id="UP001055102"/>
    </source>
</evidence>